<dbReference type="AlphaFoldDB" id="A0AA88PNI5"/>
<evidence type="ECO:0000256" key="3">
    <source>
        <dbReference type="ARBA" id="ARBA00022443"/>
    </source>
</evidence>
<evidence type="ECO:0000256" key="1">
    <source>
        <dbReference type="ARBA" id="ARBA00004496"/>
    </source>
</evidence>
<organism evidence="8 9">
    <name type="scientific">Cirrhinus molitorella</name>
    <name type="common">mud carp</name>
    <dbReference type="NCBI Taxonomy" id="172907"/>
    <lineage>
        <taxon>Eukaryota</taxon>
        <taxon>Metazoa</taxon>
        <taxon>Chordata</taxon>
        <taxon>Craniata</taxon>
        <taxon>Vertebrata</taxon>
        <taxon>Euteleostomi</taxon>
        <taxon>Actinopterygii</taxon>
        <taxon>Neopterygii</taxon>
        <taxon>Teleostei</taxon>
        <taxon>Ostariophysi</taxon>
        <taxon>Cypriniformes</taxon>
        <taxon>Cyprinidae</taxon>
        <taxon>Labeoninae</taxon>
        <taxon>Labeonini</taxon>
        <taxon>Cirrhinus</taxon>
    </lineage>
</organism>
<dbReference type="SUPFAM" id="SSF50044">
    <property type="entry name" value="SH3-domain"/>
    <property type="match status" value="1"/>
</dbReference>
<evidence type="ECO:0000256" key="4">
    <source>
        <dbReference type="ARBA" id="ARBA00022490"/>
    </source>
</evidence>
<dbReference type="PANTHER" id="PTHR12287">
    <property type="entry name" value="EPIDERMAL GROWTH FACTOR RECEPTOR KINASE SUBSTRATE EPS8-RELATED PROTEIN"/>
    <property type="match status" value="1"/>
</dbReference>
<dbReference type="GO" id="GO:0035023">
    <property type="term" value="P:regulation of Rho protein signal transduction"/>
    <property type="evidence" value="ECO:0007669"/>
    <property type="project" value="TreeGrafter"/>
</dbReference>
<dbReference type="InterPro" id="IPR036028">
    <property type="entry name" value="SH3-like_dom_sf"/>
</dbReference>
<dbReference type="CDD" id="cd09540">
    <property type="entry name" value="SAM_EPS8-like"/>
    <property type="match status" value="1"/>
</dbReference>
<dbReference type="Gene3D" id="2.30.30.40">
    <property type="entry name" value="SH3 Domains"/>
    <property type="match status" value="1"/>
</dbReference>
<dbReference type="GO" id="GO:0005737">
    <property type="term" value="C:cytoplasm"/>
    <property type="evidence" value="ECO:0007669"/>
    <property type="project" value="UniProtKB-SubCell"/>
</dbReference>
<dbReference type="FunFam" id="1.10.150.50:FF:000023">
    <property type="entry name" value="Epidermal growth factor receptor kinase substrate 8"/>
    <property type="match status" value="1"/>
</dbReference>
<comment type="caution">
    <text evidence="8">The sequence shown here is derived from an EMBL/GenBank/DDBJ whole genome shotgun (WGS) entry which is preliminary data.</text>
</comment>
<evidence type="ECO:0000313" key="9">
    <source>
        <dbReference type="Proteomes" id="UP001187343"/>
    </source>
</evidence>
<evidence type="ECO:0000256" key="6">
    <source>
        <dbReference type="PROSITE-ProRule" id="PRU00192"/>
    </source>
</evidence>
<dbReference type="PROSITE" id="PS50002">
    <property type="entry name" value="SH3"/>
    <property type="match status" value="1"/>
</dbReference>
<evidence type="ECO:0000256" key="5">
    <source>
        <dbReference type="ARBA" id="ARBA00022553"/>
    </source>
</evidence>
<dbReference type="Pfam" id="PF18016">
    <property type="entry name" value="SAM_3"/>
    <property type="match status" value="1"/>
</dbReference>
<protein>
    <recommendedName>
        <fullName evidence="7">SH3 domain-containing protein</fullName>
    </recommendedName>
</protein>
<dbReference type="InterPro" id="IPR001452">
    <property type="entry name" value="SH3_domain"/>
</dbReference>
<dbReference type="InterPro" id="IPR013761">
    <property type="entry name" value="SAM/pointed_sf"/>
</dbReference>
<keyword evidence="3 6" id="KW-0728">SH3 domain</keyword>
<sequence length="331" mass="37198">MVGQALFPKSSVKSQGDRWVTSFKKEGLGTGWTLGHCGYPQRSTTGRGGGRSNSDLQHVRIRYHFVARNANELSVQPGEVLEVRMTLCEEVEEDGERGRTGLRYTVWEAGEEKAQLALSCSAQGLEDSVLENNKQWRLLRNRSGQSGYVPCNVLEEVKPGEQQYNRAALFNSQTVNPYKGTSAGPVNHAEVLEMNKSSRDKDNRDQQKEVNDELLKRITDNKAQPTARNFRVERSSSSMPITYESQPFEVHAWLNAKGFSRPVVECLGILNGAQLFSLSKEELKAVCGDEGSRVFSQITVQKAQIERGRGDTELQEIMRRRQQEVEGSTWE</sequence>
<comment type="subcellular location">
    <subcellularLocation>
        <location evidence="1">Cytoplasm</location>
    </subcellularLocation>
</comment>
<dbReference type="EMBL" id="JAUYZG010000011">
    <property type="protein sequence ID" value="KAK2894623.1"/>
    <property type="molecule type" value="Genomic_DNA"/>
</dbReference>
<evidence type="ECO:0000313" key="8">
    <source>
        <dbReference type="EMBL" id="KAK2894623.1"/>
    </source>
</evidence>
<evidence type="ECO:0000259" key="7">
    <source>
        <dbReference type="PROSITE" id="PS50002"/>
    </source>
</evidence>
<name>A0AA88PNI5_9TELE</name>
<dbReference type="GO" id="GO:0031982">
    <property type="term" value="C:vesicle"/>
    <property type="evidence" value="ECO:0007669"/>
    <property type="project" value="TreeGrafter"/>
</dbReference>
<dbReference type="InterPro" id="IPR041418">
    <property type="entry name" value="SAM_3"/>
</dbReference>
<dbReference type="GO" id="GO:0032587">
    <property type="term" value="C:ruffle membrane"/>
    <property type="evidence" value="ECO:0007669"/>
    <property type="project" value="TreeGrafter"/>
</dbReference>
<feature type="domain" description="SH3" evidence="7">
    <location>
        <begin position="54"/>
        <end position="159"/>
    </location>
</feature>
<proteinExistence type="inferred from homology"/>
<gene>
    <name evidence="8" type="ORF">Q8A67_011852</name>
</gene>
<dbReference type="InterPro" id="IPR039801">
    <property type="entry name" value="EPS8-like"/>
</dbReference>
<reference evidence="8" key="1">
    <citation type="submission" date="2023-08" db="EMBL/GenBank/DDBJ databases">
        <title>Chromosome-level Genome Assembly of mud carp (Cirrhinus molitorella).</title>
        <authorList>
            <person name="Liu H."/>
        </authorList>
    </citation>
    <scope>NUCLEOTIDE SEQUENCE</scope>
    <source>
        <strain evidence="8">Prfri</strain>
        <tissue evidence="8">Muscle</tissue>
    </source>
</reference>
<comment type="similarity">
    <text evidence="2">Belongs to the EPS8 family.</text>
</comment>
<keyword evidence="5" id="KW-0597">Phosphoprotein</keyword>
<keyword evidence="4" id="KW-0963">Cytoplasm</keyword>
<dbReference type="GO" id="GO:0007266">
    <property type="term" value="P:Rho protein signal transduction"/>
    <property type="evidence" value="ECO:0007669"/>
    <property type="project" value="TreeGrafter"/>
</dbReference>
<dbReference type="PANTHER" id="PTHR12287:SF20">
    <property type="entry name" value="EPIDERMAL GROWTH FACTOR RECEPTOR KINASE SUBSTRATE 8-LIKE PROTEIN 2"/>
    <property type="match status" value="1"/>
</dbReference>
<accession>A0AA88PNI5</accession>
<dbReference type="GO" id="GO:0003779">
    <property type="term" value="F:actin binding"/>
    <property type="evidence" value="ECO:0007669"/>
    <property type="project" value="TreeGrafter"/>
</dbReference>
<evidence type="ECO:0000256" key="2">
    <source>
        <dbReference type="ARBA" id="ARBA00006197"/>
    </source>
</evidence>
<dbReference type="Proteomes" id="UP001187343">
    <property type="component" value="Unassembled WGS sequence"/>
</dbReference>
<dbReference type="Gene3D" id="1.10.150.50">
    <property type="entry name" value="Transcription Factor, Ets-1"/>
    <property type="match status" value="1"/>
</dbReference>
<dbReference type="GO" id="GO:1900029">
    <property type="term" value="P:positive regulation of ruffle assembly"/>
    <property type="evidence" value="ECO:0007669"/>
    <property type="project" value="TreeGrafter"/>
</dbReference>
<keyword evidence="9" id="KW-1185">Reference proteome</keyword>